<reference evidence="3 4" key="1">
    <citation type="submission" date="2016-01" db="EMBL/GenBank/DDBJ databases">
        <title>Whole genome sequence and analysis of Micromonospora rosaria DSM 803, which can produce antibacterial substance rosamicin.</title>
        <authorList>
            <person name="Yang H."/>
            <person name="He X."/>
            <person name="Zhu D."/>
        </authorList>
    </citation>
    <scope>NUCLEOTIDE SEQUENCE [LARGE SCALE GENOMIC DNA]</scope>
    <source>
        <strain evidence="3 4">DSM 803</strain>
    </source>
</reference>
<feature type="compositionally biased region" description="Low complexity" evidence="1">
    <location>
        <begin position="177"/>
        <end position="225"/>
    </location>
</feature>
<evidence type="ECO:0000256" key="1">
    <source>
        <dbReference type="SAM" id="MobiDB-lite"/>
    </source>
</evidence>
<proteinExistence type="predicted"/>
<protein>
    <recommendedName>
        <fullName evidence="5">Trypsin-like peptidase domain-containing protein</fullName>
    </recommendedName>
</protein>
<name>A0A136PW62_9ACTN</name>
<feature type="region of interest" description="Disordered" evidence="1">
    <location>
        <begin position="98"/>
        <end position="232"/>
    </location>
</feature>
<feature type="compositionally biased region" description="Polar residues" evidence="1">
    <location>
        <begin position="162"/>
        <end position="175"/>
    </location>
</feature>
<feature type="transmembrane region" description="Helical" evidence="2">
    <location>
        <begin position="241"/>
        <end position="262"/>
    </location>
</feature>
<gene>
    <name evidence="3" type="ORF">AWW66_06705</name>
</gene>
<feature type="compositionally biased region" description="Pro residues" evidence="1">
    <location>
        <begin position="117"/>
        <end position="130"/>
    </location>
</feature>
<dbReference type="EMBL" id="LRQV01000014">
    <property type="protein sequence ID" value="KXK62729.1"/>
    <property type="molecule type" value="Genomic_DNA"/>
</dbReference>
<accession>A0A136PW62</accession>
<evidence type="ECO:0008006" key="5">
    <source>
        <dbReference type="Google" id="ProtNLM"/>
    </source>
</evidence>
<dbReference type="Pfam" id="PF13365">
    <property type="entry name" value="Trypsin_2"/>
    <property type="match status" value="1"/>
</dbReference>
<feature type="compositionally biased region" description="Polar residues" evidence="1">
    <location>
        <begin position="134"/>
        <end position="153"/>
    </location>
</feature>
<dbReference type="RefSeq" id="WP_067361288.1">
    <property type="nucleotide sequence ID" value="NZ_JBIUBN010000024.1"/>
</dbReference>
<organism evidence="3 4">
    <name type="scientific">Micromonospora rosaria</name>
    <dbReference type="NCBI Taxonomy" id="47874"/>
    <lineage>
        <taxon>Bacteria</taxon>
        <taxon>Bacillati</taxon>
        <taxon>Actinomycetota</taxon>
        <taxon>Actinomycetes</taxon>
        <taxon>Micromonosporales</taxon>
        <taxon>Micromonosporaceae</taxon>
        <taxon>Micromonospora</taxon>
    </lineage>
</organism>
<dbReference type="Gene3D" id="2.40.10.10">
    <property type="entry name" value="Trypsin-like serine proteases"/>
    <property type="match status" value="1"/>
</dbReference>
<dbReference type="InterPro" id="IPR009003">
    <property type="entry name" value="Peptidase_S1_PA"/>
</dbReference>
<sequence>MRSVGPYRCTEALGACLVGSAWWALDRQDRLVTLALLEGAAAQDHRWRTAFRDAAEALARASGGNRYVAADFAAAQPWAAYPSEEGMGAQRLFQTLGMDLGPAPEEPAVAASGPHPTATPTPVDPEPAAPAQPVSGQPVSGQPVSGQPVSGQPVSAYPVSGQPVSAQPVSGNPVSAQPVSGQPVPGHPVSGGPPGWAAQPAAQPAVGSATPPGDPAGADPLGPNARRIQPSAPARRPLGRWVGVAVTVLLLVAVGGGLVVVWGDEATGPPGAGRDTFAAPATGAEGPVAGLRPWTQVTPLSVEEQALAVAGPSLVFIEVTFTGYVRNRDTGALVHTGAVSFVRRCSGFVVNPDGHVLTSSSCVRPADDAARQVALDVVARRLVREEKLTDGQVAGWIGRTLPTTGFTGAEPAAPPTSELYAQLHDARGGVTDEQAVPGVVVEALPTDGGDVALVKLARENLPAVELNTAAEYASGATLLVVGYDTGDTDFRAALHTPRGKLVTVTDVARLGQTSVYRTNGDVGRTSHGGYALDPQGRVVGLLNRDRARPDEANRVVVPAGAATDLLSRAGVSPRLGAADQRYRAGLDAYFAGRYDTAVTELGAAADESPTNLLAAAYRDSAVEGQRAVGTVTSRSPWPVALLAGAAGALLVALVVLLVPAVRRPR</sequence>
<dbReference type="OrthoDB" id="3406034at2"/>
<keyword evidence="2" id="KW-0472">Membrane</keyword>
<keyword evidence="4" id="KW-1185">Reference proteome</keyword>
<dbReference type="InterPro" id="IPR043504">
    <property type="entry name" value="Peptidase_S1_PA_chymotrypsin"/>
</dbReference>
<evidence type="ECO:0000256" key="2">
    <source>
        <dbReference type="SAM" id="Phobius"/>
    </source>
</evidence>
<dbReference type="Proteomes" id="UP000070620">
    <property type="component" value="Unassembled WGS sequence"/>
</dbReference>
<evidence type="ECO:0000313" key="4">
    <source>
        <dbReference type="Proteomes" id="UP000070620"/>
    </source>
</evidence>
<dbReference type="AlphaFoldDB" id="A0A136PW62"/>
<comment type="caution">
    <text evidence="3">The sequence shown here is derived from an EMBL/GenBank/DDBJ whole genome shotgun (WGS) entry which is preliminary data.</text>
</comment>
<evidence type="ECO:0000313" key="3">
    <source>
        <dbReference type="EMBL" id="KXK62729.1"/>
    </source>
</evidence>
<keyword evidence="2" id="KW-0812">Transmembrane</keyword>
<dbReference type="SUPFAM" id="SSF50494">
    <property type="entry name" value="Trypsin-like serine proteases"/>
    <property type="match status" value="1"/>
</dbReference>
<feature type="transmembrane region" description="Helical" evidence="2">
    <location>
        <begin position="637"/>
        <end position="661"/>
    </location>
</feature>
<keyword evidence="2" id="KW-1133">Transmembrane helix</keyword>